<name>A0ABY1N5V9_9HYPH</name>
<dbReference type="EMBL" id="FXTT01000001">
    <property type="protein sequence ID" value="SMP00822.1"/>
    <property type="molecule type" value="Genomic_DNA"/>
</dbReference>
<proteinExistence type="inferred from homology"/>
<evidence type="ECO:0000256" key="5">
    <source>
        <dbReference type="SAM" id="SignalP"/>
    </source>
</evidence>
<evidence type="ECO:0000256" key="2">
    <source>
        <dbReference type="ARBA" id="ARBA00022448"/>
    </source>
</evidence>
<feature type="signal peptide" evidence="5">
    <location>
        <begin position="1"/>
        <end position="18"/>
    </location>
</feature>
<dbReference type="PANTHER" id="PTHR47151:SF2">
    <property type="entry name" value="AMINO ACID BINDING PROTEIN"/>
    <property type="match status" value="1"/>
</dbReference>
<evidence type="ECO:0000259" key="6">
    <source>
        <dbReference type="Pfam" id="PF13458"/>
    </source>
</evidence>
<evidence type="ECO:0000256" key="4">
    <source>
        <dbReference type="ARBA" id="ARBA00022970"/>
    </source>
</evidence>
<comment type="similarity">
    <text evidence="1">Belongs to the leucine-binding protein family.</text>
</comment>
<reference evidence="7 8" key="1">
    <citation type="submission" date="2017-05" db="EMBL/GenBank/DDBJ databases">
        <authorList>
            <person name="Varghese N."/>
            <person name="Submissions S."/>
        </authorList>
    </citation>
    <scope>NUCLEOTIDE SEQUENCE [LARGE SCALE GENOMIC DNA]</scope>
    <source>
        <strain evidence="7 8">DSM 15949</strain>
    </source>
</reference>
<keyword evidence="2" id="KW-0813">Transport</keyword>
<keyword evidence="8" id="KW-1185">Reference proteome</keyword>
<protein>
    <submittedName>
        <fullName evidence="7">Amino acid/amide ABC transporter substrate-binding protein, HAAT family</fullName>
    </submittedName>
</protein>
<dbReference type="InterPro" id="IPR000709">
    <property type="entry name" value="Leu_Ile_Val-bd"/>
</dbReference>
<dbReference type="CDD" id="cd06342">
    <property type="entry name" value="PBP1_ABC_LIVBP-like"/>
    <property type="match status" value="1"/>
</dbReference>
<evidence type="ECO:0000256" key="1">
    <source>
        <dbReference type="ARBA" id="ARBA00010062"/>
    </source>
</evidence>
<accession>A0ABY1N5V9</accession>
<sequence length="367" mass="38747">MKLGVSALLAWAMTLCLAGVSRAEIPIAVAGPMKGQFGIFGAQMIAGARQAVQDINSAGGVNGQALTLETADDNCDGDQANAVANQLIGKGVVFVAGHFCFVASVAASRVYANAGIIQISPATTLPGFTDDRPGKGIYRLAPRDDAQAEAAAAFLAENFQASDIAILHDKTAYGKGLTDAVKERLNDLDIIESFALGFDAGEDDYRYLVSQLALEGADVVYLGAYPPEAGLIKLEMARQIPNVVLMGADALVSEEFWSTAGEAANGTVLTYPEFLTEVPEAAALMRSLEDQDAVAERYFLSTYAAVEAWAAAANRAGTTSFEEVVTELEQESVDTVLGPITFNAVGDASRPGFAVYEWQDGALRRRQ</sequence>
<dbReference type="InterPro" id="IPR028081">
    <property type="entry name" value="Leu-bd"/>
</dbReference>
<evidence type="ECO:0000313" key="8">
    <source>
        <dbReference type="Proteomes" id="UP001157914"/>
    </source>
</evidence>
<comment type="caution">
    <text evidence="7">The sequence shown here is derived from an EMBL/GenBank/DDBJ whole genome shotgun (WGS) entry which is preliminary data.</text>
</comment>
<organism evidence="7 8">
    <name type="scientific">Roseibium denhamense</name>
    <dbReference type="NCBI Taxonomy" id="76305"/>
    <lineage>
        <taxon>Bacteria</taxon>
        <taxon>Pseudomonadati</taxon>
        <taxon>Pseudomonadota</taxon>
        <taxon>Alphaproteobacteria</taxon>
        <taxon>Hyphomicrobiales</taxon>
        <taxon>Stappiaceae</taxon>
        <taxon>Roseibium</taxon>
    </lineage>
</organism>
<feature type="chain" id="PRO_5047468166" evidence="5">
    <location>
        <begin position="19"/>
        <end position="367"/>
    </location>
</feature>
<dbReference type="InterPro" id="IPR028082">
    <property type="entry name" value="Peripla_BP_I"/>
</dbReference>
<dbReference type="PANTHER" id="PTHR47151">
    <property type="entry name" value="LEU/ILE/VAL-BINDING ABC TRANSPORTER SUBUNIT"/>
    <property type="match status" value="1"/>
</dbReference>
<feature type="domain" description="Leucine-binding protein" evidence="6">
    <location>
        <begin position="24"/>
        <end position="361"/>
    </location>
</feature>
<dbReference type="Gene3D" id="3.40.50.2300">
    <property type="match status" value="2"/>
</dbReference>
<evidence type="ECO:0000313" key="7">
    <source>
        <dbReference type="EMBL" id="SMP00822.1"/>
    </source>
</evidence>
<dbReference type="Proteomes" id="UP001157914">
    <property type="component" value="Unassembled WGS sequence"/>
</dbReference>
<dbReference type="PRINTS" id="PR00337">
    <property type="entry name" value="LEUILEVALBP"/>
</dbReference>
<keyword evidence="3 5" id="KW-0732">Signal</keyword>
<dbReference type="RefSeq" id="WP_155189493.1">
    <property type="nucleotide sequence ID" value="NZ_BAAAEA010000001.1"/>
</dbReference>
<gene>
    <name evidence="7" type="ORF">SAMN06265374_0273</name>
</gene>
<dbReference type="Pfam" id="PF13458">
    <property type="entry name" value="Peripla_BP_6"/>
    <property type="match status" value="1"/>
</dbReference>
<keyword evidence="4" id="KW-0029">Amino-acid transport</keyword>
<dbReference type="SUPFAM" id="SSF53822">
    <property type="entry name" value="Periplasmic binding protein-like I"/>
    <property type="match status" value="1"/>
</dbReference>
<evidence type="ECO:0000256" key="3">
    <source>
        <dbReference type="ARBA" id="ARBA00022729"/>
    </source>
</evidence>